<organism evidence="1 2">
    <name type="scientific">Escallonia herrerae</name>
    <dbReference type="NCBI Taxonomy" id="1293975"/>
    <lineage>
        <taxon>Eukaryota</taxon>
        <taxon>Viridiplantae</taxon>
        <taxon>Streptophyta</taxon>
        <taxon>Embryophyta</taxon>
        <taxon>Tracheophyta</taxon>
        <taxon>Spermatophyta</taxon>
        <taxon>Magnoliopsida</taxon>
        <taxon>eudicotyledons</taxon>
        <taxon>Gunneridae</taxon>
        <taxon>Pentapetalae</taxon>
        <taxon>asterids</taxon>
        <taxon>campanulids</taxon>
        <taxon>Escalloniales</taxon>
        <taxon>Escalloniaceae</taxon>
        <taxon>Escallonia</taxon>
    </lineage>
</organism>
<name>A0AA89B292_9ASTE</name>
<evidence type="ECO:0000313" key="2">
    <source>
        <dbReference type="Proteomes" id="UP001188597"/>
    </source>
</evidence>
<dbReference type="PANTHER" id="PTHR32099">
    <property type="entry name" value="CYSTEINE-RICH REPEAT SECRETORY PROTEIN"/>
    <property type="match status" value="1"/>
</dbReference>
<dbReference type="Proteomes" id="UP001188597">
    <property type="component" value="Unassembled WGS sequence"/>
</dbReference>
<accession>A0AA89B292</accession>
<keyword evidence="2" id="KW-1185">Reference proteome</keyword>
<dbReference type="EMBL" id="JAVXUP010000573">
    <property type="protein sequence ID" value="KAK3024975.1"/>
    <property type="molecule type" value="Genomic_DNA"/>
</dbReference>
<protein>
    <submittedName>
        <fullName evidence="1">Uncharacterized protein</fullName>
    </submittedName>
</protein>
<evidence type="ECO:0000313" key="1">
    <source>
        <dbReference type="EMBL" id="KAK3024975.1"/>
    </source>
</evidence>
<reference evidence="1" key="1">
    <citation type="submission" date="2022-12" db="EMBL/GenBank/DDBJ databases">
        <title>Draft genome assemblies for two species of Escallonia (Escalloniales).</title>
        <authorList>
            <person name="Chanderbali A."/>
            <person name="Dervinis C."/>
            <person name="Anghel I."/>
            <person name="Soltis D."/>
            <person name="Soltis P."/>
            <person name="Zapata F."/>
        </authorList>
    </citation>
    <scope>NUCLEOTIDE SEQUENCE</scope>
    <source>
        <strain evidence="1">UCBG64.0493</strain>
        <tissue evidence="1">Leaf</tissue>
    </source>
</reference>
<proteinExistence type="predicted"/>
<gene>
    <name evidence="1" type="ORF">RJ639_042782</name>
</gene>
<dbReference type="PANTHER" id="PTHR32099:SF51">
    <property type="entry name" value="CYSTEINE-RICH RECEPTOR-LIKE PROTEIN KINASE 25 ISOFORM X1"/>
    <property type="match status" value="1"/>
</dbReference>
<comment type="caution">
    <text evidence="1">The sequence shown here is derived from an EMBL/GenBank/DDBJ whole genome shotgun (WGS) entry which is preliminary data.</text>
</comment>
<sequence>MAGTGKEEVKIIQHVYQQGCCYIDSDVLLYSEKETTREATPSSFSNVSVGEDPDVVNLIVRCDDDSTHRLRQICDYTKEAIGWYRNCMVRYSNWTIFHTTESLPSGYMTNPKNASNTSQFNKALATFLYNLRGEAARGDSVHKFATASFSSPAMKKVYDKLMT</sequence>
<dbReference type="AlphaFoldDB" id="A0AA89B292"/>